<evidence type="ECO:0000256" key="3">
    <source>
        <dbReference type="ARBA" id="ARBA00022723"/>
    </source>
</evidence>
<evidence type="ECO:0000256" key="4">
    <source>
        <dbReference type="ARBA" id="ARBA00022771"/>
    </source>
</evidence>
<dbReference type="Pfam" id="PF20924">
    <property type="entry name" value="RLIP76_Ral-bd"/>
    <property type="match status" value="1"/>
</dbReference>
<feature type="compositionally biased region" description="Basic and acidic residues" evidence="8">
    <location>
        <begin position="397"/>
        <end position="417"/>
    </location>
</feature>
<name>A0ABM1NJQ0_NICVS</name>
<dbReference type="InterPro" id="IPR008936">
    <property type="entry name" value="Rho_GTPase_activation_prot"/>
</dbReference>
<feature type="compositionally biased region" description="Low complexity" evidence="8">
    <location>
        <begin position="839"/>
        <end position="863"/>
    </location>
</feature>
<feature type="domain" description="Rho-GAP" evidence="10">
    <location>
        <begin position="147"/>
        <end position="339"/>
    </location>
</feature>
<feature type="domain" description="ZZ-type" evidence="9">
    <location>
        <begin position="569"/>
        <end position="625"/>
    </location>
</feature>
<feature type="region of interest" description="Disordered" evidence="8">
    <location>
        <begin position="713"/>
        <end position="766"/>
    </location>
</feature>
<dbReference type="PANTHER" id="PTHR12783">
    <property type="entry name" value="RALA BINDING PROTEIN 1 RALBP1"/>
    <property type="match status" value="1"/>
</dbReference>
<dbReference type="SMART" id="SM00324">
    <property type="entry name" value="RhoGAP"/>
    <property type="match status" value="1"/>
</dbReference>
<keyword evidence="5" id="KW-0862">Zinc</keyword>
<dbReference type="InterPro" id="IPR043145">
    <property type="entry name" value="Znf_ZZ_sf"/>
</dbReference>
<evidence type="ECO:0000256" key="1">
    <source>
        <dbReference type="ARBA" id="ARBA00010938"/>
    </source>
</evidence>
<dbReference type="Pfam" id="PF00620">
    <property type="entry name" value="RhoGAP"/>
    <property type="match status" value="1"/>
</dbReference>
<keyword evidence="2" id="KW-0343">GTPase activation</keyword>
<evidence type="ECO:0000256" key="5">
    <source>
        <dbReference type="ARBA" id="ARBA00022833"/>
    </source>
</evidence>
<protein>
    <submittedName>
        <fullName evidence="12">RalA-binding protein 1-like</fullName>
    </submittedName>
</protein>
<feature type="compositionally biased region" description="Low complexity" evidence="8">
    <location>
        <begin position="749"/>
        <end position="763"/>
    </location>
</feature>
<sequence length="974" mass="109751">MDFESPDVMKDFPGLYASDISKKGNNDSDYSDETDKLAKKDLLGKRKDKKDKKDKDRGYAALEGESSAEEIESRSPSKIKKTKAFKFSTKSKEKREKSREKETLEKKKDKEKKSDKKLEKTKSEKKEKKIKTEECTDIAEGLPIFGVPLDVAVERSKCHDGVDIPLPVRVCIDYIQEHGLTMEGVYKISGTKSKVIQIRKLYNQRENVDLKEYDVPIATSLLKMYLRDLPEPIFTNDSLIRFEEAGAILNVGTREKHLRTLTENLPVNNRILLSWLLIHFDNVVLNERHNKMNIQHVVVALSPALHTTNRLLTVLLHHCRALFPTVILDTYVPPLTSTAQLPQCLQGLERELVKQESLLAQIHSEMNAGFISKSREELLWEVQRIITQLKRKIKNLQKEKEPETPVEVKDAEEHVTDSESSQSNQSEVALVNGNSVQKINCKQVLENIEKPFSDQAILFLEFKQKALIELKNRLMKDIEAERAEIAELEQQIQPESQTIPIPIYNNSSNMSEVMDLLHKENQILQINKINLVRNIMEQEEVCIELKAKLGLLRCIANGTLPTTFKMSRHEGVSCDSCMKGNFRGRRYKCLICYDYDLCDACYESGATNTRHTTDHPVQCILTRADFDLFYAGEAITNVDQPQAYTCPYCSRMGFTDVTLQEHVTSDHGDTSFEVVCPVCAAMPGGDPNLMTDDFAGHLTIEHRSGTRDLITFLDEPVGGNRRRVQHSGHMPSSRGGSSGRPRRSNMHFSVFSSGGMSSLSPSSREPVDPIAELLSQLSGVRRSGSSSSTPSQLQQLQMQLQLERQQVSAARQQLERLPRRQNQIQTLREASANANPGYSLLASSTSTQAQAASTAPSAPAPPSDFLLEGLLEDLSLQSSTDKNTADRLQFINNLLFSTTMDIQKKPEAEANVEEVDSDEQRDTLSSLAVKFPENRAFNRVLRGRARSDNQNALRRADANKVQECKKAKKTAISR</sequence>
<gene>
    <name evidence="12" type="primary">LOC108569855</name>
</gene>
<evidence type="ECO:0000313" key="11">
    <source>
        <dbReference type="Proteomes" id="UP000695000"/>
    </source>
</evidence>
<dbReference type="Pfam" id="PF05605">
    <property type="entry name" value="zf-Di19"/>
    <property type="match status" value="1"/>
</dbReference>
<dbReference type="InterPro" id="IPR000433">
    <property type="entry name" value="Znf_ZZ"/>
</dbReference>
<dbReference type="SUPFAM" id="SSF48350">
    <property type="entry name" value="GTPase activation domain, GAP"/>
    <property type="match status" value="1"/>
</dbReference>
<keyword evidence="7" id="KW-0175">Coiled coil</keyword>
<dbReference type="InterPro" id="IPR008598">
    <property type="entry name" value="Di19_Zn-bd"/>
</dbReference>
<dbReference type="InterPro" id="IPR049041">
    <property type="entry name" value="RalBP1-like_Ral-bd"/>
</dbReference>
<dbReference type="Proteomes" id="UP000695000">
    <property type="component" value="Unplaced"/>
</dbReference>
<feature type="compositionally biased region" description="Basic and acidic residues" evidence="8">
    <location>
        <begin position="954"/>
        <end position="965"/>
    </location>
</feature>
<feature type="region of interest" description="Disordered" evidence="8">
    <location>
        <begin position="397"/>
        <end position="427"/>
    </location>
</feature>
<dbReference type="InterPro" id="IPR000198">
    <property type="entry name" value="RhoGAP_dom"/>
</dbReference>
<evidence type="ECO:0000256" key="2">
    <source>
        <dbReference type="ARBA" id="ARBA00022468"/>
    </source>
</evidence>
<comment type="similarity">
    <text evidence="1">Belongs to the KCMF1 family.</text>
</comment>
<dbReference type="Pfam" id="PF00569">
    <property type="entry name" value="ZZ"/>
    <property type="match status" value="1"/>
</dbReference>
<proteinExistence type="inferred from homology"/>
<feature type="compositionally biased region" description="Basic and acidic residues" evidence="8">
    <location>
        <begin position="90"/>
        <end position="126"/>
    </location>
</feature>
<dbReference type="CDD" id="cd02338">
    <property type="entry name" value="ZZ_PCMF_like"/>
    <property type="match status" value="1"/>
</dbReference>
<feature type="region of interest" description="Disordered" evidence="8">
    <location>
        <begin position="948"/>
        <end position="974"/>
    </location>
</feature>
<organism evidence="11 12">
    <name type="scientific">Nicrophorus vespilloides</name>
    <name type="common">Boreal carrion beetle</name>
    <dbReference type="NCBI Taxonomy" id="110193"/>
    <lineage>
        <taxon>Eukaryota</taxon>
        <taxon>Metazoa</taxon>
        <taxon>Ecdysozoa</taxon>
        <taxon>Arthropoda</taxon>
        <taxon>Hexapoda</taxon>
        <taxon>Insecta</taxon>
        <taxon>Pterygota</taxon>
        <taxon>Neoptera</taxon>
        <taxon>Endopterygota</taxon>
        <taxon>Coleoptera</taxon>
        <taxon>Polyphaga</taxon>
        <taxon>Staphyliniformia</taxon>
        <taxon>Silphidae</taxon>
        <taxon>Nicrophorinae</taxon>
        <taxon>Nicrophorus</taxon>
    </lineage>
</organism>
<keyword evidence="3" id="KW-0479">Metal-binding</keyword>
<dbReference type="SUPFAM" id="SSF57850">
    <property type="entry name" value="RING/U-box"/>
    <property type="match status" value="1"/>
</dbReference>
<feature type="region of interest" description="Disordered" evidence="8">
    <location>
        <begin position="835"/>
        <end position="863"/>
    </location>
</feature>
<evidence type="ECO:0000256" key="6">
    <source>
        <dbReference type="PROSITE-ProRule" id="PRU00228"/>
    </source>
</evidence>
<dbReference type="RefSeq" id="XP_017787050.1">
    <property type="nucleotide sequence ID" value="XM_017931561.1"/>
</dbReference>
<accession>A0ABM1NJQ0</accession>
<dbReference type="PROSITE" id="PS50135">
    <property type="entry name" value="ZF_ZZ_2"/>
    <property type="match status" value="1"/>
</dbReference>
<reference evidence="12" key="1">
    <citation type="submission" date="2025-08" db="UniProtKB">
        <authorList>
            <consortium name="RefSeq"/>
        </authorList>
    </citation>
    <scope>IDENTIFICATION</scope>
    <source>
        <tissue evidence="12">Whole Larva</tissue>
    </source>
</reference>
<feature type="coiled-coil region" evidence="7">
    <location>
        <begin position="471"/>
        <end position="498"/>
    </location>
</feature>
<keyword evidence="4 6" id="KW-0863">Zinc-finger</keyword>
<dbReference type="Gene3D" id="1.10.555.10">
    <property type="entry name" value="Rho GTPase activation protein"/>
    <property type="match status" value="1"/>
</dbReference>
<dbReference type="PANTHER" id="PTHR12783:SF5">
    <property type="entry name" value="RALA-BINDING PROTEIN 1"/>
    <property type="match status" value="1"/>
</dbReference>
<dbReference type="PROSITE" id="PS01357">
    <property type="entry name" value="ZF_ZZ_1"/>
    <property type="match status" value="1"/>
</dbReference>
<feature type="compositionally biased region" description="Polar residues" evidence="8">
    <location>
        <begin position="418"/>
        <end position="427"/>
    </location>
</feature>
<evidence type="ECO:0000259" key="9">
    <source>
        <dbReference type="PROSITE" id="PS50135"/>
    </source>
</evidence>
<feature type="region of interest" description="Disordered" evidence="8">
    <location>
        <begin position="1"/>
        <end position="126"/>
    </location>
</feature>
<dbReference type="InterPro" id="IPR039767">
    <property type="entry name" value="RALBP1"/>
</dbReference>
<dbReference type="Gene3D" id="1.20.58.90">
    <property type="match status" value="1"/>
</dbReference>
<evidence type="ECO:0000256" key="8">
    <source>
        <dbReference type="SAM" id="MobiDB-lite"/>
    </source>
</evidence>
<evidence type="ECO:0000256" key="7">
    <source>
        <dbReference type="SAM" id="Coils"/>
    </source>
</evidence>
<dbReference type="Gene3D" id="3.30.60.90">
    <property type="match status" value="1"/>
</dbReference>
<dbReference type="SMART" id="SM00291">
    <property type="entry name" value="ZnF_ZZ"/>
    <property type="match status" value="1"/>
</dbReference>
<keyword evidence="11" id="KW-1185">Reference proteome</keyword>
<feature type="compositionally biased region" description="Basic and acidic residues" evidence="8">
    <location>
        <begin position="33"/>
        <end position="58"/>
    </location>
</feature>
<dbReference type="GeneID" id="108569855"/>
<evidence type="ECO:0000259" key="10">
    <source>
        <dbReference type="PROSITE" id="PS50238"/>
    </source>
</evidence>
<dbReference type="PROSITE" id="PS50238">
    <property type="entry name" value="RHOGAP"/>
    <property type="match status" value="1"/>
</dbReference>
<evidence type="ECO:0000313" key="12">
    <source>
        <dbReference type="RefSeq" id="XP_017787050.1"/>
    </source>
</evidence>